<reference evidence="2 3" key="1">
    <citation type="submission" date="2019-10" db="EMBL/GenBank/DDBJ databases">
        <title>Assembly and Annotation for the nematode Trichostrongylus colubriformis.</title>
        <authorList>
            <person name="Martin J."/>
        </authorList>
    </citation>
    <scope>NUCLEOTIDE SEQUENCE [LARGE SCALE GENOMIC DNA]</scope>
    <source>
        <strain evidence="2">G859</strain>
        <tissue evidence="2">Whole worm</tissue>
    </source>
</reference>
<evidence type="ECO:0000313" key="2">
    <source>
        <dbReference type="EMBL" id="KAK5977714.1"/>
    </source>
</evidence>
<evidence type="ECO:0000313" key="3">
    <source>
        <dbReference type="Proteomes" id="UP001331761"/>
    </source>
</evidence>
<dbReference type="AlphaFoldDB" id="A0AAN8IKB1"/>
<organism evidence="2 3">
    <name type="scientific">Trichostrongylus colubriformis</name>
    <name type="common">Black scour worm</name>
    <dbReference type="NCBI Taxonomy" id="6319"/>
    <lineage>
        <taxon>Eukaryota</taxon>
        <taxon>Metazoa</taxon>
        <taxon>Ecdysozoa</taxon>
        <taxon>Nematoda</taxon>
        <taxon>Chromadorea</taxon>
        <taxon>Rhabditida</taxon>
        <taxon>Rhabditina</taxon>
        <taxon>Rhabditomorpha</taxon>
        <taxon>Strongyloidea</taxon>
        <taxon>Trichostrongylidae</taxon>
        <taxon>Trichostrongylus</taxon>
    </lineage>
</organism>
<dbReference type="Proteomes" id="UP001331761">
    <property type="component" value="Unassembled WGS sequence"/>
</dbReference>
<protein>
    <submittedName>
        <fullName evidence="2">Uncharacterized protein</fullName>
    </submittedName>
</protein>
<keyword evidence="1" id="KW-0175">Coiled coil</keyword>
<dbReference type="EMBL" id="WIXE01010252">
    <property type="protein sequence ID" value="KAK5977714.1"/>
    <property type="molecule type" value="Genomic_DNA"/>
</dbReference>
<name>A0AAN8IKB1_TRICO</name>
<accession>A0AAN8IKB1</accession>
<comment type="caution">
    <text evidence="2">The sequence shown here is derived from an EMBL/GenBank/DDBJ whole genome shotgun (WGS) entry which is preliminary data.</text>
</comment>
<evidence type="ECO:0000256" key="1">
    <source>
        <dbReference type="SAM" id="Coils"/>
    </source>
</evidence>
<sequence>MKHQNIGMIMNDLFFQPKQDKNLLDNLLSVVTRLKTIEAQMQRMRNECQEREKIWEAVEREVKDLEEKAVIYRYRVMDTQSLHDEDKR</sequence>
<feature type="coiled-coil region" evidence="1">
    <location>
        <begin position="27"/>
        <end position="68"/>
    </location>
</feature>
<proteinExistence type="predicted"/>
<gene>
    <name evidence="2" type="ORF">GCK32_014320</name>
</gene>
<keyword evidence="3" id="KW-1185">Reference proteome</keyword>